<dbReference type="Gene3D" id="1.50.10.100">
    <property type="entry name" value="Chondroitin AC/alginate lyase"/>
    <property type="match status" value="1"/>
</dbReference>
<evidence type="ECO:0000259" key="6">
    <source>
        <dbReference type="Pfam" id="PF07940"/>
    </source>
</evidence>
<dbReference type="RefSeq" id="WP_268900913.1">
    <property type="nucleotide sequence ID" value="NZ_JAKNQU010000001.1"/>
</dbReference>
<comment type="caution">
    <text evidence="8">The sequence shown here is derived from an EMBL/GenBank/DDBJ whole genome shotgun (WGS) entry which is preliminary data.</text>
</comment>
<dbReference type="PANTHER" id="PTHR39210">
    <property type="entry name" value="HEPARIN-SULFATE LYASE"/>
    <property type="match status" value="1"/>
</dbReference>
<sequence length="562" mass="64873">MFLRCFNFRLFLIFISALFLFLILIFVVFLFFPHEREGLDTLEKYQSKVTKEDINLYRSQNYRGLKEIGFQPRDDVEPWPFSVPVNWAADPYDDSNWKFQLNAWRGIDPIIIEYERTNNPVYLEEAISFMVDWYRHKEENGDNRYTWYDMAAGIRAMRIGYIIDQIYSGAIEVEPDEDITIAAMANEHAKRLQEEDYINMGNHGLFQVFGLDILCSVISHKPTCEKGERFASRMFSKILNHGFTEEGVHKEHSPYYHYFTVVNIDRLDHKRLENENAEELLSRAREVQPWLIWPNGDFVQTGDSTGQQPTLSSSKVPSHCLPSDECFAVGDFTDSGYAIIRSFPDQPQQESMLFVTGMKYSNIHKHTDELSFAVFEYGRPVFIDSGKYGYKDDEWREYVISAAAHNTISLNDTPIDPKDLQANGSFLDPIKLGKDEFQIEGKIEREGLFIQNRNIEYTPGERLVIRDVLEADSQKDYVSSLHLSSDLEASITGNGFVIDMGDGRNVTGRLEEDDCEVTRDRGQRDPALGWESTGYLQMIPTTTIRALCSGADRTITWNIEFN</sequence>
<feature type="domain" description="Heparin-sulfate lyase N-terminal" evidence="7">
    <location>
        <begin position="52"/>
        <end position="266"/>
    </location>
</feature>
<evidence type="ECO:0000259" key="7">
    <source>
        <dbReference type="Pfam" id="PF16889"/>
    </source>
</evidence>
<evidence type="ECO:0000313" key="8">
    <source>
        <dbReference type="EMBL" id="MCZ0925745.1"/>
    </source>
</evidence>
<dbReference type="Proteomes" id="UP001321125">
    <property type="component" value="Unassembled WGS sequence"/>
</dbReference>
<keyword evidence="9" id="KW-1185">Reference proteome</keyword>
<dbReference type="PANTHER" id="PTHR39210:SF1">
    <property type="entry name" value="HEPARIN-SULFATE LYASE"/>
    <property type="match status" value="1"/>
</dbReference>
<protein>
    <submittedName>
        <fullName evidence="8">Heparinase II/III-family protein</fullName>
    </submittedName>
</protein>
<dbReference type="SUPFAM" id="SSF48230">
    <property type="entry name" value="Chondroitin AC/alginate lyase"/>
    <property type="match status" value="1"/>
</dbReference>
<evidence type="ECO:0000256" key="3">
    <source>
        <dbReference type="ARBA" id="ARBA00022764"/>
    </source>
</evidence>
<feature type="domain" description="Heparinase II/III-like C-terminal" evidence="6">
    <location>
        <begin position="331"/>
        <end position="543"/>
    </location>
</feature>
<dbReference type="Gene3D" id="2.70.98.70">
    <property type="match status" value="1"/>
</dbReference>
<organism evidence="8 9">
    <name type="scientific">Vreelandella janggokensis</name>
    <dbReference type="NCBI Taxonomy" id="370767"/>
    <lineage>
        <taxon>Bacteria</taxon>
        <taxon>Pseudomonadati</taxon>
        <taxon>Pseudomonadota</taxon>
        <taxon>Gammaproteobacteria</taxon>
        <taxon>Oceanospirillales</taxon>
        <taxon>Halomonadaceae</taxon>
        <taxon>Vreelandella</taxon>
    </lineage>
</organism>
<proteinExistence type="predicted"/>
<evidence type="ECO:0000256" key="2">
    <source>
        <dbReference type="ARBA" id="ARBA00022729"/>
    </source>
</evidence>
<comment type="subcellular location">
    <subcellularLocation>
        <location evidence="1">Periplasm</location>
    </subcellularLocation>
</comment>
<keyword evidence="3" id="KW-0574">Periplasm</keyword>
<dbReference type="InterPro" id="IPR008929">
    <property type="entry name" value="Chondroitin_lyas"/>
</dbReference>
<gene>
    <name evidence="8" type="ORF">L0635_01450</name>
</gene>
<keyword evidence="5" id="KW-0472">Membrane</keyword>
<evidence type="ECO:0000313" key="9">
    <source>
        <dbReference type="Proteomes" id="UP001321125"/>
    </source>
</evidence>
<evidence type="ECO:0000256" key="5">
    <source>
        <dbReference type="SAM" id="Phobius"/>
    </source>
</evidence>
<accession>A0ABT4IQL4</accession>
<dbReference type="Pfam" id="PF07940">
    <property type="entry name" value="Hepar_II_III_C"/>
    <property type="match status" value="1"/>
</dbReference>
<keyword evidence="2" id="KW-0732">Signal</keyword>
<keyword evidence="4" id="KW-0456">Lyase</keyword>
<dbReference type="EMBL" id="JAKNQU010000001">
    <property type="protein sequence ID" value="MCZ0925745.1"/>
    <property type="molecule type" value="Genomic_DNA"/>
</dbReference>
<keyword evidence="5" id="KW-0812">Transmembrane</keyword>
<dbReference type="Pfam" id="PF16889">
    <property type="entry name" value="Hepar_II_III_N"/>
    <property type="match status" value="1"/>
</dbReference>
<feature type="transmembrane region" description="Helical" evidence="5">
    <location>
        <begin position="12"/>
        <end position="32"/>
    </location>
</feature>
<name>A0ABT4IQL4_9GAMM</name>
<reference evidence="8 9" key="1">
    <citation type="submission" date="2022-02" db="EMBL/GenBank/DDBJ databases">
        <title>Study of halophilic communities from a Mexican lake.</title>
        <authorList>
            <person name="Hernandez-Soto L.M."/>
            <person name="Martinez-Abarca F."/>
            <person name="Ramirez-Saad H.C."/>
            <person name="Aguirre-Garrido J.F."/>
        </authorList>
    </citation>
    <scope>NUCLEOTIDE SEQUENCE [LARGE SCALE GENOMIC DNA]</scope>
    <source>
        <strain evidence="8 9">Hjan13</strain>
    </source>
</reference>
<keyword evidence="5" id="KW-1133">Transmembrane helix</keyword>
<evidence type="ECO:0000256" key="4">
    <source>
        <dbReference type="ARBA" id="ARBA00023239"/>
    </source>
</evidence>
<dbReference type="InterPro" id="IPR031680">
    <property type="entry name" value="Hepar_II_III_N"/>
</dbReference>
<dbReference type="InterPro" id="IPR012480">
    <property type="entry name" value="Hepar_II_III_C"/>
</dbReference>
<evidence type="ECO:0000256" key="1">
    <source>
        <dbReference type="ARBA" id="ARBA00004418"/>
    </source>
</evidence>